<dbReference type="Gene3D" id="3.50.50.60">
    <property type="entry name" value="FAD/NAD(P)-binding domain"/>
    <property type="match status" value="1"/>
</dbReference>
<evidence type="ECO:0000313" key="8">
    <source>
        <dbReference type="EMBL" id="KXV71855.1"/>
    </source>
</evidence>
<dbReference type="PANTHER" id="PTHR10742:SF410">
    <property type="entry name" value="LYSINE-SPECIFIC HISTONE DEMETHYLASE 2"/>
    <property type="match status" value="1"/>
</dbReference>
<dbReference type="InterPro" id="IPR036188">
    <property type="entry name" value="FAD/NAD-bd_sf"/>
</dbReference>
<comment type="pathway">
    <text evidence="1">Plant hormone metabolism; auxin biosynthesis.</text>
</comment>
<evidence type="ECO:0000256" key="5">
    <source>
        <dbReference type="ARBA" id="ARBA00023070"/>
    </source>
</evidence>
<dbReference type="PROSITE" id="PS51318">
    <property type="entry name" value="TAT"/>
    <property type="match status" value="1"/>
</dbReference>
<dbReference type="EMBL" id="JAMYZR010000003">
    <property type="protein sequence ID" value="MCP1245054.1"/>
    <property type="molecule type" value="Genomic_DNA"/>
</dbReference>
<proteinExistence type="inferred from homology"/>
<protein>
    <recommendedName>
        <fullName evidence="4">Tryptophan 2-monooxygenase</fullName>
        <ecNumber evidence="3">1.13.12.3</ecNumber>
    </recommendedName>
</protein>
<evidence type="ECO:0000256" key="3">
    <source>
        <dbReference type="ARBA" id="ARBA00012535"/>
    </source>
</evidence>
<evidence type="ECO:0000256" key="4">
    <source>
        <dbReference type="ARBA" id="ARBA00017871"/>
    </source>
</evidence>
<reference evidence="8 10" key="1">
    <citation type="submission" date="2015-06" db="EMBL/GenBank/DDBJ databases">
        <title>Improved classification and identification of acetic acid bacteria using matrix-assisted laser desorption/ionization time-of-flight mass spectrometry; Gluconobacter nephelii and Gluconobacter uchimurae are later heterotypic synonyms of Gluconobacter japonicus and Gluconobacter oxydans, respectively.</title>
        <authorList>
            <person name="Li L."/>
            <person name="Cleenwerck I."/>
            <person name="De Vuyst L."/>
            <person name="Vandamme P."/>
        </authorList>
    </citation>
    <scope>NUCLEOTIDE SEQUENCE [LARGE SCALE GENOMIC DNA]</scope>
    <source>
        <strain evidence="8 10">LMG 1608</strain>
    </source>
</reference>
<dbReference type="EMBL" id="LHZY01000014">
    <property type="protein sequence ID" value="KXV71855.1"/>
    <property type="molecule type" value="Genomic_DNA"/>
</dbReference>
<dbReference type="Pfam" id="PF01593">
    <property type="entry name" value="Amino_oxidase"/>
    <property type="match status" value="1"/>
</dbReference>
<reference evidence="9 11" key="2">
    <citation type="submission" date="2022-06" db="EMBL/GenBank/DDBJ databases">
        <title>Acetobacer genomes from food samples.</title>
        <authorList>
            <person name="Sombolestani A."/>
        </authorList>
    </citation>
    <scope>NUCLEOTIDE SEQUENCE [LARGE SCALE GENOMIC DNA]</scope>
    <source>
        <strain evidence="9 11">R-83281</strain>
    </source>
</reference>
<comment type="catalytic activity">
    <reaction evidence="6">
        <text>L-tryptophan + O2 = indole-3-acetamide + CO2 + H2O</text>
        <dbReference type="Rhea" id="RHEA:16165"/>
        <dbReference type="ChEBI" id="CHEBI:15377"/>
        <dbReference type="ChEBI" id="CHEBI:15379"/>
        <dbReference type="ChEBI" id="CHEBI:16031"/>
        <dbReference type="ChEBI" id="CHEBI:16526"/>
        <dbReference type="ChEBI" id="CHEBI:57912"/>
        <dbReference type="EC" id="1.13.12.3"/>
    </reaction>
</comment>
<feature type="domain" description="Amine oxidase" evidence="7">
    <location>
        <begin position="65"/>
        <end position="526"/>
    </location>
</feature>
<dbReference type="PANTHER" id="PTHR10742">
    <property type="entry name" value="FLAVIN MONOAMINE OXIDASE"/>
    <property type="match status" value="1"/>
</dbReference>
<dbReference type="SUPFAM" id="SSF54373">
    <property type="entry name" value="FAD-linked reductases, C-terminal domain"/>
    <property type="match status" value="1"/>
</dbReference>
<dbReference type="Gene3D" id="3.90.660.10">
    <property type="match status" value="1"/>
</dbReference>
<keyword evidence="5" id="KW-0073">Auxin biosynthesis</keyword>
<evidence type="ECO:0000313" key="11">
    <source>
        <dbReference type="Proteomes" id="UP001523543"/>
    </source>
</evidence>
<evidence type="ECO:0000259" key="7">
    <source>
        <dbReference type="Pfam" id="PF01593"/>
    </source>
</evidence>
<dbReference type="SUPFAM" id="SSF51905">
    <property type="entry name" value="FAD/NAD(P)-binding domain"/>
    <property type="match status" value="1"/>
</dbReference>
<evidence type="ECO:0000256" key="2">
    <source>
        <dbReference type="ARBA" id="ARBA00005833"/>
    </source>
</evidence>
<dbReference type="GO" id="GO:0009851">
    <property type="term" value="P:auxin biosynthetic process"/>
    <property type="evidence" value="ECO:0007669"/>
    <property type="project" value="UniProtKB-KW"/>
</dbReference>
<dbReference type="InterPro" id="IPR002937">
    <property type="entry name" value="Amino_oxidase"/>
</dbReference>
<comment type="similarity">
    <text evidence="2">Belongs to the tryptophan 2-monooxygenase family.</text>
</comment>
<dbReference type="GO" id="GO:0050361">
    <property type="term" value="F:tryptophan 2-monooxygenase activity"/>
    <property type="evidence" value="ECO:0007669"/>
    <property type="project" value="UniProtKB-EC"/>
</dbReference>
<dbReference type="InterPro" id="IPR050281">
    <property type="entry name" value="Flavin_monoamine_oxidase"/>
</dbReference>
<dbReference type="Proteomes" id="UP001523543">
    <property type="component" value="Unassembled WGS sequence"/>
</dbReference>
<organism evidence="8 10">
    <name type="scientific">Acetobacter cerevisiae</name>
    <dbReference type="NCBI Taxonomy" id="178900"/>
    <lineage>
        <taxon>Bacteria</taxon>
        <taxon>Pseudomonadati</taxon>
        <taxon>Pseudomonadota</taxon>
        <taxon>Alphaproteobacteria</taxon>
        <taxon>Acetobacterales</taxon>
        <taxon>Acetobacteraceae</taxon>
        <taxon>Acetobacter</taxon>
    </lineage>
</organism>
<dbReference type="EC" id="1.13.12.3" evidence="3"/>
<sequence>MAMSSGRLPPTRRQFLTRVGVLAGSAGLYQAMTSLGHAMQSDFKGPPKLSGAKAGTTVLVLGAGLAGMLSAYELRKAGYSVRVLEFQNRAGGRNMTLRGGDTLTELGGATQKIGFAKGNYINPGPWRIPYHHQGLLHYCREFGIALEPFVQLNHNAWLHSSSAFDGKPVRYREFASDLNGYTGELLSKAIDQHKLDDVITHEEQQHVLATMRGWSGLSDKNTWEVGARSSLRRGYDKMPSAGVEGAPTYSNPLPRAEVMKSGLWRWMAFPEVLDMQTTMFQPVGGMDQIGKGFASRVGDLITLGCAVTAIHQDEHMVKVAYKDCQNGNVLREVTAEYCVCTIPLPVLSQLDIQVSGPLKAAIAAVPYASSVKLAFEFKRRFWEEDEQIYGGISFTDQPISQISYPSHGALSKGAAVLLAGYMFGPAAYDFAGMTPDQRVAEGLRQGSVFHPKSYRREFLNGIGVAWSRMPWTLGCCSMWSEQARKTHYKTLVSMDNRIVLAGEHASYVGCWQEGAILSSLSAVTQLHKRATGAA</sequence>
<dbReference type="AlphaFoldDB" id="A0A149UVG5"/>
<keyword evidence="11" id="KW-1185">Reference proteome</keyword>
<evidence type="ECO:0000313" key="9">
    <source>
        <dbReference type="EMBL" id="MCP1245054.1"/>
    </source>
</evidence>
<name>A0A149UVG5_9PROT</name>
<dbReference type="InterPro" id="IPR006311">
    <property type="entry name" value="TAT_signal"/>
</dbReference>
<evidence type="ECO:0000313" key="10">
    <source>
        <dbReference type="Proteomes" id="UP000075312"/>
    </source>
</evidence>
<accession>A0A149UVG5</accession>
<evidence type="ECO:0000256" key="6">
    <source>
        <dbReference type="ARBA" id="ARBA00047321"/>
    </source>
</evidence>
<comment type="caution">
    <text evidence="8">The sequence shown here is derived from an EMBL/GenBank/DDBJ whole genome shotgun (WGS) entry which is preliminary data.</text>
</comment>
<dbReference type="Gene3D" id="1.20.1440.240">
    <property type="match status" value="1"/>
</dbReference>
<evidence type="ECO:0000256" key="1">
    <source>
        <dbReference type="ARBA" id="ARBA00004814"/>
    </source>
</evidence>
<dbReference type="Proteomes" id="UP000075312">
    <property type="component" value="Unassembled WGS sequence"/>
</dbReference>
<gene>
    <name evidence="8" type="ORF">AD952_07120</name>
    <name evidence="9" type="ORF">NKW54_03755</name>
</gene>
<dbReference type="PATRIC" id="fig|178900.6.peg.886"/>
<dbReference type="RefSeq" id="WP_062142018.1">
    <property type="nucleotide sequence ID" value="NZ_JAMYZR010000003.1"/>
</dbReference>